<dbReference type="InterPro" id="IPR020904">
    <property type="entry name" value="Sc_DH/Rdtase_CS"/>
</dbReference>
<evidence type="ECO:0000256" key="1">
    <source>
        <dbReference type="ARBA" id="ARBA00006484"/>
    </source>
</evidence>
<organism evidence="4 5">
    <name type="scientific">Hazenella coriacea</name>
    <dbReference type="NCBI Taxonomy" id="1179467"/>
    <lineage>
        <taxon>Bacteria</taxon>
        <taxon>Bacillati</taxon>
        <taxon>Bacillota</taxon>
        <taxon>Bacilli</taxon>
        <taxon>Bacillales</taxon>
        <taxon>Thermoactinomycetaceae</taxon>
        <taxon>Hazenella</taxon>
    </lineage>
</organism>
<dbReference type="PROSITE" id="PS00061">
    <property type="entry name" value="ADH_SHORT"/>
    <property type="match status" value="1"/>
</dbReference>
<name>A0A4R3L2T8_9BACL</name>
<dbReference type="InterPro" id="IPR002347">
    <property type="entry name" value="SDR_fam"/>
</dbReference>
<evidence type="ECO:0008006" key="6">
    <source>
        <dbReference type="Google" id="ProtNLM"/>
    </source>
</evidence>
<accession>A0A4R3L2T8</accession>
<reference evidence="4 5" key="1">
    <citation type="submission" date="2019-03" db="EMBL/GenBank/DDBJ databases">
        <title>Genomic Encyclopedia of Type Strains, Phase IV (KMG-IV): sequencing the most valuable type-strain genomes for metagenomic binning, comparative biology and taxonomic classification.</title>
        <authorList>
            <person name="Goeker M."/>
        </authorList>
    </citation>
    <scope>NUCLEOTIDE SEQUENCE [LARGE SCALE GENOMIC DNA]</scope>
    <source>
        <strain evidence="4 5">DSM 45707</strain>
    </source>
</reference>
<dbReference type="Pfam" id="PF00106">
    <property type="entry name" value="adh_short"/>
    <property type="match status" value="1"/>
</dbReference>
<dbReference type="GO" id="GO:0016020">
    <property type="term" value="C:membrane"/>
    <property type="evidence" value="ECO:0007669"/>
    <property type="project" value="TreeGrafter"/>
</dbReference>
<dbReference type="Gene3D" id="3.40.50.720">
    <property type="entry name" value="NAD(P)-binding Rossmann-like Domain"/>
    <property type="match status" value="1"/>
</dbReference>
<dbReference type="PIRSF" id="PIRSF000126">
    <property type="entry name" value="11-beta-HSD1"/>
    <property type="match status" value="1"/>
</dbReference>
<dbReference type="PRINTS" id="PR00081">
    <property type="entry name" value="GDHRDH"/>
</dbReference>
<dbReference type="EMBL" id="SMAG01000009">
    <property type="protein sequence ID" value="TCS93178.1"/>
    <property type="molecule type" value="Genomic_DNA"/>
</dbReference>
<dbReference type="GO" id="GO:0016491">
    <property type="term" value="F:oxidoreductase activity"/>
    <property type="evidence" value="ECO:0007669"/>
    <property type="project" value="UniProtKB-KW"/>
</dbReference>
<sequence>MSKTALVTGASGGIGECFARKLASEGWDLVLVARSEGKLRDLAEEFQENDGVKVTLIVEDLGASGIAGKIYRRTRELGIHIDLLINNAGIGLSGELHTFYSQQLHQQLMLNVVTPVELAHAYLPDMVSKGEGRIINVSSLGALTPMPFMSTYGASKAFLLSFSQAISKEYQDKGIKTLALCPGPTTSAFFERASIAENTFPTNLRTGEQVVETALAALESGKDQVIDGFQNKLFAFLVRFVLPKKFMNAYAANKIKKGVLL</sequence>
<protein>
    <recommendedName>
        <fullName evidence="6">Short-subunit dehydrogenase</fullName>
    </recommendedName>
</protein>
<dbReference type="RefSeq" id="WP_131926347.1">
    <property type="nucleotide sequence ID" value="NZ_SMAG01000009.1"/>
</dbReference>
<proteinExistence type="inferred from homology"/>
<evidence type="ECO:0000313" key="4">
    <source>
        <dbReference type="EMBL" id="TCS93178.1"/>
    </source>
</evidence>
<dbReference type="OrthoDB" id="9808814at2"/>
<dbReference type="PANTHER" id="PTHR44196">
    <property type="entry name" value="DEHYDROGENASE/REDUCTASE SDR FAMILY MEMBER 7B"/>
    <property type="match status" value="1"/>
</dbReference>
<keyword evidence="2" id="KW-0560">Oxidoreductase</keyword>
<gene>
    <name evidence="4" type="ORF">EDD58_109135</name>
</gene>
<dbReference type="SUPFAM" id="SSF51735">
    <property type="entry name" value="NAD(P)-binding Rossmann-fold domains"/>
    <property type="match status" value="1"/>
</dbReference>
<keyword evidence="5" id="KW-1185">Reference proteome</keyword>
<dbReference type="PRINTS" id="PR00080">
    <property type="entry name" value="SDRFAMILY"/>
</dbReference>
<evidence type="ECO:0000256" key="3">
    <source>
        <dbReference type="RuleBase" id="RU000363"/>
    </source>
</evidence>
<dbReference type="Proteomes" id="UP000294937">
    <property type="component" value="Unassembled WGS sequence"/>
</dbReference>
<evidence type="ECO:0000313" key="5">
    <source>
        <dbReference type="Proteomes" id="UP000294937"/>
    </source>
</evidence>
<comment type="similarity">
    <text evidence="1 3">Belongs to the short-chain dehydrogenases/reductases (SDR) family.</text>
</comment>
<evidence type="ECO:0000256" key="2">
    <source>
        <dbReference type="ARBA" id="ARBA00023002"/>
    </source>
</evidence>
<comment type="caution">
    <text evidence="4">The sequence shown here is derived from an EMBL/GenBank/DDBJ whole genome shotgun (WGS) entry which is preliminary data.</text>
</comment>
<dbReference type="PANTHER" id="PTHR44196:SF2">
    <property type="entry name" value="SHORT-CHAIN DEHYDROGENASE-RELATED"/>
    <property type="match status" value="1"/>
</dbReference>
<dbReference type="InterPro" id="IPR036291">
    <property type="entry name" value="NAD(P)-bd_dom_sf"/>
</dbReference>
<dbReference type="AlphaFoldDB" id="A0A4R3L2T8"/>